<feature type="domain" description="TGF-beta family profile" evidence="7">
    <location>
        <begin position="326"/>
        <end position="451"/>
    </location>
</feature>
<gene>
    <name evidence="8" type="ORF">HERILL_LOCUS16303</name>
</gene>
<evidence type="ECO:0000256" key="5">
    <source>
        <dbReference type="ARBA" id="ARBA00023157"/>
    </source>
</evidence>
<evidence type="ECO:0000256" key="2">
    <source>
        <dbReference type="ARBA" id="ARBA00006656"/>
    </source>
</evidence>
<keyword evidence="3" id="KW-0964">Secreted</keyword>
<dbReference type="EMBL" id="LR899015">
    <property type="protein sequence ID" value="CAD7094068.1"/>
    <property type="molecule type" value="Genomic_DNA"/>
</dbReference>
<dbReference type="Pfam" id="PF00019">
    <property type="entry name" value="TGF_beta"/>
    <property type="match status" value="1"/>
</dbReference>
<dbReference type="GO" id="GO:0008083">
    <property type="term" value="F:growth factor activity"/>
    <property type="evidence" value="ECO:0007669"/>
    <property type="project" value="UniProtKB-KW"/>
</dbReference>
<dbReference type="CDD" id="cd13752">
    <property type="entry name" value="TGF_beta_INHB"/>
    <property type="match status" value="1"/>
</dbReference>
<comment type="subcellular location">
    <subcellularLocation>
        <location evidence="1">Secreted</location>
    </subcellularLocation>
</comment>
<evidence type="ECO:0000313" key="9">
    <source>
        <dbReference type="Proteomes" id="UP000594454"/>
    </source>
</evidence>
<dbReference type="GO" id="GO:0005615">
    <property type="term" value="C:extracellular space"/>
    <property type="evidence" value="ECO:0007669"/>
    <property type="project" value="TreeGrafter"/>
</dbReference>
<comment type="similarity">
    <text evidence="2 6">Belongs to the TGF-beta family.</text>
</comment>
<dbReference type="Gene3D" id="2.10.90.10">
    <property type="entry name" value="Cystine-knot cytokines"/>
    <property type="match status" value="1"/>
</dbReference>
<dbReference type="Proteomes" id="UP000594454">
    <property type="component" value="Chromosome 7"/>
</dbReference>
<dbReference type="InterPro" id="IPR001111">
    <property type="entry name" value="TGF-b_propeptide"/>
</dbReference>
<evidence type="ECO:0000256" key="4">
    <source>
        <dbReference type="ARBA" id="ARBA00023030"/>
    </source>
</evidence>
<keyword evidence="9" id="KW-1185">Reference proteome</keyword>
<dbReference type="InterPro" id="IPR015615">
    <property type="entry name" value="TGF-beta-rel"/>
</dbReference>
<reference evidence="8 9" key="1">
    <citation type="submission" date="2020-11" db="EMBL/GenBank/DDBJ databases">
        <authorList>
            <person name="Wallbank WR R."/>
            <person name="Pardo Diaz C."/>
            <person name="Kozak K."/>
            <person name="Martin S."/>
            <person name="Jiggins C."/>
            <person name="Moest M."/>
            <person name="Warren A I."/>
            <person name="Generalovic N T."/>
            <person name="Byers J.R.P. K."/>
            <person name="Montejo-Kovacevich G."/>
            <person name="Yen C E."/>
        </authorList>
    </citation>
    <scope>NUCLEOTIDE SEQUENCE [LARGE SCALE GENOMIC DNA]</scope>
</reference>
<dbReference type="Gene3D" id="2.60.120.970">
    <property type="match status" value="1"/>
</dbReference>
<dbReference type="SUPFAM" id="SSF57501">
    <property type="entry name" value="Cystine-knot cytokines"/>
    <property type="match status" value="1"/>
</dbReference>
<evidence type="ECO:0000256" key="6">
    <source>
        <dbReference type="RuleBase" id="RU000354"/>
    </source>
</evidence>
<dbReference type="GO" id="GO:0005125">
    <property type="term" value="F:cytokine activity"/>
    <property type="evidence" value="ECO:0007669"/>
    <property type="project" value="TreeGrafter"/>
</dbReference>
<protein>
    <recommendedName>
        <fullName evidence="7">TGF-beta family profile domain-containing protein</fullName>
    </recommendedName>
</protein>
<evidence type="ECO:0000259" key="7">
    <source>
        <dbReference type="PROSITE" id="PS51362"/>
    </source>
</evidence>
<dbReference type="Pfam" id="PF00688">
    <property type="entry name" value="TGFb_propeptide"/>
    <property type="match status" value="1"/>
</dbReference>
<dbReference type="InParanoid" id="A0A7R8Z3N2"/>
<evidence type="ECO:0000256" key="1">
    <source>
        <dbReference type="ARBA" id="ARBA00004613"/>
    </source>
</evidence>
<dbReference type="PROSITE" id="PS51362">
    <property type="entry name" value="TGF_BETA_2"/>
    <property type="match status" value="1"/>
</dbReference>
<dbReference type="PROSITE" id="PS00250">
    <property type="entry name" value="TGF_BETA_1"/>
    <property type="match status" value="1"/>
</dbReference>
<keyword evidence="4 6" id="KW-0339">Growth factor</keyword>
<dbReference type="InterPro" id="IPR017948">
    <property type="entry name" value="TGFb_CS"/>
</dbReference>
<dbReference type="InterPro" id="IPR029034">
    <property type="entry name" value="Cystine-knot_cytokine"/>
</dbReference>
<dbReference type="PANTHER" id="PTHR11848">
    <property type="entry name" value="TGF-BETA FAMILY"/>
    <property type="match status" value="1"/>
</dbReference>
<proteinExistence type="inferred from homology"/>
<evidence type="ECO:0000256" key="3">
    <source>
        <dbReference type="ARBA" id="ARBA00022525"/>
    </source>
</evidence>
<dbReference type="SMART" id="SM00204">
    <property type="entry name" value="TGFB"/>
    <property type="match status" value="1"/>
</dbReference>
<name>A0A7R8Z3N2_HERIL</name>
<evidence type="ECO:0000313" key="8">
    <source>
        <dbReference type="EMBL" id="CAD7094068.1"/>
    </source>
</evidence>
<dbReference type="FunCoup" id="A0A7R8Z3N2">
    <property type="interactions" value="83"/>
</dbReference>
<keyword evidence="5" id="KW-1015">Disulfide bond</keyword>
<dbReference type="PANTHER" id="PTHR11848:SF298">
    <property type="entry name" value="DAWDLE, ISOFORM A"/>
    <property type="match status" value="1"/>
</dbReference>
<dbReference type="OrthoDB" id="6516235at2759"/>
<dbReference type="AlphaFoldDB" id="A0A7R8Z3N2"/>
<sequence length="451" mass="51690">MLFSVHKSIIKFHVSGEIQPGHHIRHSNHQYQHPLQHHRSLSQRHRGTLNRHDDLHNKLGLNITNDSKQDHPPILEQIASGNSPKDVHNKTIKSPSAHVDHTSIKCPKCSGNTNVRVSEDELTKLRIEYVKNQILEKLRLDEQPKITKRDLPRPVYEGATIRGDVQSQSKDYDDYYARTSQKFIFLEQERTECDRVSHSPAICFQFKIDSDFEASDVSTAELWIYKNSNKNDLNYNQSFVVSELHLSDNNDTLPNVEPIAIQPIGTEAGWIKIDIAWATKQWFNNRFPSHIIQISCPSCKMNINEGSLLSTANDFRPFILIDATNRRKHHRQKRYVDCSEGVTECCREKLFISFAEMGWDNWILQPRGYDAYFCRGTCSTLASVALTTSYYGSVLKKLIFARQGRGERTLELIPCCSARKFSSLQLLYLDSNKTAILKTLPNMVVEVCGCS</sequence>
<accession>A0A7R8Z3N2</accession>
<dbReference type="PRINTS" id="PR00669">
    <property type="entry name" value="INHIBINA"/>
</dbReference>
<organism evidence="8 9">
    <name type="scientific">Hermetia illucens</name>
    <name type="common">Black soldier fly</name>
    <dbReference type="NCBI Taxonomy" id="343691"/>
    <lineage>
        <taxon>Eukaryota</taxon>
        <taxon>Metazoa</taxon>
        <taxon>Ecdysozoa</taxon>
        <taxon>Arthropoda</taxon>
        <taxon>Hexapoda</taxon>
        <taxon>Insecta</taxon>
        <taxon>Pterygota</taxon>
        <taxon>Neoptera</taxon>
        <taxon>Endopterygota</taxon>
        <taxon>Diptera</taxon>
        <taxon>Brachycera</taxon>
        <taxon>Stratiomyomorpha</taxon>
        <taxon>Stratiomyidae</taxon>
        <taxon>Hermetiinae</taxon>
        <taxon>Hermetia</taxon>
    </lineage>
</organism>
<dbReference type="InterPro" id="IPR001839">
    <property type="entry name" value="TGF-b_C"/>
</dbReference>